<accession>A0A1F5RW70</accession>
<name>A0A1F5RW70_9BACT</name>
<dbReference type="STRING" id="1797988.A3I35_04100"/>
<keyword evidence="1" id="KW-0812">Transmembrane</keyword>
<evidence type="ECO:0000313" key="2">
    <source>
        <dbReference type="EMBL" id="OGF18689.1"/>
    </source>
</evidence>
<evidence type="ECO:0000256" key="1">
    <source>
        <dbReference type="SAM" id="Phobius"/>
    </source>
</evidence>
<gene>
    <name evidence="2" type="ORF">A3I35_04100</name>
</gene>
<dbReference type="Proteomes" id="UP000177878">
    <property type="component" value="Unassembled WGS sequence"/>
</dbReference>
<keyword evidence="1" id="KW-1133">Transmembrane helix</keyword>
<keyword evidence="1" id="KW-0472">Membrane</keyword>
<feature type="transmembrane region" description="Helical" evidence="1">
    <location>
        <begin position="20"/>
        <end position="40"/>
    </location>
</feature>
<dbReference type="EMBL" id="MFFV01000050">
    <property type="protein sequence ID" value="OGF18689.1"/>
    <property type="molecule type" value="Genomic_DNA"/>
</dbReference>
<dbReference type="AlphaFoldDB" id="A0A1F5RW70"/>
<reference evidence="2 3" key="1">
    <citation type="journal article" date="2016" name="Nat. Commun.">
        <title>Thousands of microbial genomes shed light on interconnected biogeochemical processes in an aquifer system.</title>
        <authorList>
            <person name="Anantharaman K."/>
            <person name="Brown C.T."/>
            <person name="Hug L.A."/>
            <person name="Sharon I."/>
            <person name="Castelle C.J."/>
            <person name="Probst A.J."/>
            <person name="Thomas B.C."/>
            <person name="Singh A."/>
            <person name="Wilkins M.J."/>
            <person name="Karaoz U."/>
            <person name="Brodie E.L."/>
            <person name="Williams K.H."/>
            <person name="Hubbard S.S."/>
            <person name="Banfield J.F."/>
        </authorList>
    </citation>
    <scope>NUCLEOTIDE SEQUENCE [LARGE SCALE GENOMIC DNA]</scope>
</reference>
<organism evidence="2 3">
    <name type="scientific">Candidatus Falkowbacteria bacterium RIFCSPLOWO2_02_FULL_45_15</name>
    <dbReference type="NCBI Taxonomy" id="1797988"/>
    <lineage>
        <taxon>Bacteria</taxon>
        <taxon>Candidatus Falkowiibacteriota</taxon>
    </lineage>
</organism>
<comment type="caution">
    <text evidence="2">The sequence shown here is derived from an EMBL/GenBank/DDBJ whole genome shotgun (WGS) entry which is preliminary data.</text>
</comment>
<sequence>MVKGIANYLSGKIVKHSTAILSVLTLAALLAALLFLYRYLYQPMNTIADIYTLKGQINFSIIDDQLFNEIYSGIQTKTQQPLAPIDNLNSPF</sequence>
<evidence type="ECO:0000313" key="3">
    <source>
        <dbReference type="Proteomes" id="UP000177878"/>
    </source>
</evidence>
<protein>
    <submittedName>
        <fullName evidence="2">Uncharacterized protein</fullName>
    </submittedName>
</protein>
<proteinExistence type="predicted"/>